<dbReference type="InterPro" id="IPR023393">
    <property type="entry name" value="START-like_dom_sf"/>
</dbReference>
<evidence type="ECO:0000313" key="2">
    <source>
        <dbReference type="Proteomes" id="UP000199111"/>
    </source>
</evidence>
<sequence length="170" mass="18422">MVKRTLLVVVALLVAVPAGLYAWTRIAPHQIRTEVEIDASPERVWQVLTDFGAYPQWNPFIVSAVGEARVGAVLTNRLSYQGSITTFTPTVLTATPGRELRWIGRFDVPGILDGEHYFRIEDLGGGRSRLTQGETFTGALVPLAGGALDVADNFAAMNTALKARAEKMPG</sequence>
<dbReference type="SUPFAM" id="SSF55961">
    <property type="entry name" value="Bet v1-like"/>
    <property type="match status" value="1"/>
</dbReference>
<gene>
    <name evidence="1" type="ORF">SAMN05216275_124102</name>
</gene>
<dbReference type="PANTHER" id="PTHR36166:SF1">
    <property type="entry name" value="SRPBCC DOMAIN-CONTAINING PROTEIN"/>
    <property type="match status" value="1"/>
</dbReference>
<reference evidence="2" key="1">
    <citation type="submission" date="2016-10" db="EMBL/GenBank/DDBJ databases">
        <authorList>
            <person name="Varghese N."/>
            <person name="Submissions S."/>
        </authorList>
    </citation>
    <scope>NUCLEOTIDE SEQUENCE [LARGE SCALE GENOMIC DNA]</scope>
    <source>
        <strain evidence="2">CGMCC 4.2126</strain>
    </source>
</reference>
<proteinExistence type="predicted"/>
<evidence type="ECO:0000313" key="1">
    <source>
        <dbReference type="EMBL" id="SFK41219.1"/>
    </source>
</evidence>
<name>A0A1I3ZCB8_9ACTN</name>
<dbReference type="RefSeq" id="WP_093890086.1">
    <property type="nucleotide sequence ID" value="NZ_FOQY01000024.1"/>
</dbReference>
<dbReference type="InterPro" id="IPR019587">
    <property type="entry name" value="Polyketide_cyclase/dehydratase"/>
</dbReference>
<dbReference type="PANTHER" id="PTHR36166">
    <property type="entry name" value="CHROMOSOME 9, WHOLE GENOME SHOTGUN SEQUENCE"/>
    <property type="match status" value="1"/>
</dbReference>
<evidence type="ECO:0008006" key="3">
    <source>
        <dbReference type="Google" id="ProtNLM"/>
    </source>
</evidence>
<dbReference type="GeneID" id="96301456"/>
<dbReference type="Proteomes" id="UP000199111">
    <property type="component" value="Unassembled WGS sequence"/>
</dbReference>
<dbReference type="Gene3D" id="3.30.530.20">
    <property type="match status" value="1"/>
</dbReference>
<dbReference type="EMBL" id="FOQY01000024">
    <property type="protein sequence ID" value="SFK41219.1"/>
    <property type="molecule type" value="Genomic_DNA"/>
</dbReference>
<dbReference type="Pfam" id="PF10604">
    <property type="entry name" value="Polyketide_cyc2"/>
    <property type="match status" value="1"/>
</dbReference>
<keyword evidence="2" id="KW-1185">Reference proteome</keyword>
<protein>
    <recommendedName>
        <fullName evidence="3">Polyketide cyclase / dehydrase and lipid transport</fullName>
    </recommendedName>
</protein>
<dbReference type="CDD" id="cd07822">
    <property type="entry name" value="SRPBCC_4"/>
    <property type="match status" value="1"/>
</dbReference>
<organism evidence="1 2">
    <name type="scientific">Streptosporangium canum</name>
    <dbReference type="NCBI Taxonomy" id="324952"/>
    <lineage>
        <taxon>Bacteria</taxon>
        <taxon>Bacillati</taxon>
        <taxon>Actinomycetota</taxon>
        <taxon>Actinomycetes</taxon>
        <taxon>Streptosporangiales</taxon>
        <taxon>Streptosporangiaceae</taxon>
        <taxon>Streptosporangium</taxon>
    </lineage>
</organism>
<accession>A0A1I3ZCB8</accession>
<dbReference type="AlphaFoldDB" id="A0A1I3ZCB8"/>